<evidence type="ECO:0000313" key="3">
    <source>
        <dbReference type="Proteomes" id="UP000031938"/>
    </source>
</evidence>
<evidence type="ECO:0000256" key="1">
    <source>
        <dbReference type="SAM" id="MobiDB-lite"/>
    </source>
</evidence>
<comment type="caution">
    <text evidence="2">The sequence shown here is derived from an EMBL/GenBank/DDBJ whole genome shotgun (WGS) entry which is preliminary data.</text>
</comment>
<gene>
    <name evidence="2" type="ORF">KP78_04340</name>
</gene>
<accession>A0A0C2SDN2</accession>
<proteinExistence type="predicted"/>
<reference evidence="2 3" key="1">
    <citation type="submission" date="2015-01" db="EMBL/GenBank/DDBJ databases">
        <title>Genome sequencing of Jeotgalibacillus soli.</title>
        <authorList>
            <person name="Goh K.M."/>
            <person name="Chan K.-G."/>
            <person name="Yaakop A.S."/>
            <person name="Ee R."/>
            <person name="Gan H.M."/>
            <person name="Chan C.S."/>
        </authorList>
    </citation>
    <scope>NUCLEOTIDE SEQUENCE [LARGE SCALE GENOMIC DNA]</scope>
    <source>
        <strain evidence="2 3">P9</strain>
    </source>
</reference>
<organism evidence="2 3">
    <name type="scientific">Jeotgalibacillus soli</name>
    <dbReference type="NCBI Taxonomy" id="889306"/>
    <lineage>
        <taxon>Bacteria</taxon>
        <taxon>Bacillati</taxon>
        <taxon>Bacillota</taxon>
        <taxon>Bacilli</taxon>
        <taxon>Bacillales</taxon>
        <taxon>Caryophanaceae</taxon>
        <taxon>Jeotgalibacillus</taxon>
    </lineage>
</organism>
<dbReference type="Proteomes" id="UP000031938">
    <property type="component" value="Unassembled WGS sequence"/>
</dbReference>
<dbReference type="PATRIC" id="fig|889306.3.peg.436"/>
<dbReference type="AlphaFoldDB" id="A0A0C2SDN2"/>
<evidence type="ECO:0000313" key="2">
    <source>
        <dbReference type="EMBL" id="KIL52064.1"/>
    </source>
</evidence>
<dbReference type="EMBL" id="JXRP01000006">
    <property type="protein sequence ID" value="KIL52064.1"/>
    <property type="molecule type" value="Genomic_DNA"/>
</dbReference>
<name>A0A0C2SDN2_9BACL</name>
<feature type="region of interest" description="Disordered" evidence="1">
    <location>
        <begin position="23"/>
        <end position="42"/>
    </location>
</feature>
<dbReference type="STRING" id="889306.KP78_04340"/>
<protein>
    <submittedName>
        <fullName evidence="2">Uncharacterized protein</fullName>
    </submittedName>
</protein>
<sequence>MGIDFTSLKRATISAAYAAAPRRLTARPAESERQRAAINGHV</sequence>
<keyword evidence="3" id="KW-1185">Reference proteome</keyword>